<reference evidence="2 3" key="1">
    <citation type="submission" date="2014-07" db="EMBL/GenBank/DDBJ databases">
        <authorList>
            <person name="McCorrison J."/>
            <person name="Sanka R."/>
            <person name="Torralba M."/>
            <person name="Gillis M."/>
            <person name="Haft D.H."/>
            <person name="Methe B."/>
            <person name="Sutton G."/>
            <person name="Nelson K.E."/>
        </authorList>
    </citation>
    <scope>NUCLEOTIDE SEQUENCE [LARGE SCALE GENOMIC DNA]</scope>
    <source>
        <strain evidence="2 3">DNF00040</strain>
    </source>
</reference>
<sequence length="320" mass="36919">MKATKQENENQSSQNNLMTTDLSALDSVKIFINIVAPIILFLSGTTIWQSLNELGLSHLFLATIKSDATFLLISVFLLVTSYVLASYILLVILSLILLYHKGKSLYHIPIILTLVSFILILIVTWLFFKWHGVKLTLITSYIIMVIYFYIARTSKQLEIPNKTFSTKNFLIALVALTLVFTLPLTFSQSIGKQFIIRMASFSQLPSNASWYVLDEDYIRRFKLKQQLKINNITTNQLLNLKERFARTTQDSKSYLSSTDLPYQQHPNTLYGYFLWNVGETRVFCPDYFNLKELKKPYYKAIVSNCLIIKERFIEPSVGIQ</sequence>
<evidence type="ECO:0000313" key="2">
    <source>
        <dbReference type="EMBL" id="KGF23182.1"/>
    </source>
</evidence>
<feature type="transmembrane region" description="Helical" evidence="1">
    <location>
        <begin position="30"/>
        <end position="51"/>
    </location>
</feature>
<dbReference type="GeneID" id="93427888"/>
<feature type="transmembrane region" description="Helical" evidence="1">
    <location>
        <begin position="105"/>
        <end position="127"/>
    </location>
</feature>
<dbReference type="EMBL" id="JRNI01000145">
    <property type="protein sequence ID" value="KGF23182.1"/>
    <property type="molecule type" value="Genomic_DNA"/>
</dbReference>
<dbReference type="RefSeq" id="WP_018027390.1">
    <property type="nucleotide sequence ID" value="NZ_JRNI01000145.1"/>
</dbReference>
<accession>A0A095ZXA3</accession>
<keyword evidence="3" id="KW-1185">Reference proteome</keyword>
<keyword evidence="1" id="KW-0472">Membrane</keyword>
<comment type="caution">
    <text evidence="2">The sequence shown here is derived from an EMBL/GenBank/DDBJ whole genome shotgun (WGS) entry which is preliminary data.</text>
</comment>
<dbReference type="OrthoDB" id="7069410at2"/>
<dbReference type="Proteomes" id="UP000029629">
    <property type="component" value="Unassembled WGS sequence"/>
</dbReference>
<keyword evidence="1" id="KW-1133">Transmembrane helix</keyword>
<feature type="transmembrane region" description="Helical" evidence="1">
    <location>
        <begin position="170"/>
        <end position="190"/>
    </location>
</feature>
<protein>
    <submittedName>
        <fullName evidence="2">Uncharacterized protein</fullName>
    </submittedName>
</protein>
<feature type="transmembrane region" description="Helical" evidence="1">
    <location>
        <begin position="133"/>
        <end position="150"/>
    </location>
</feature>
<feature type="transmembrane region" description="Helical" evidence="1">
    <location>
        <begin position="71"/>
        <end position="98"/>
    </location>
</feature>
<name>A0A095ZXA3_9BURK</name>
<keyword evidence="1" id="KW-0812">Transmembrane</keyword>
<proteinExistence type="predicted"/>
<gene>
    <name evidence="2" type="ORF">HMPREF2130_11960</name>
</gene>
<organism evidence="2 3">
    <name type="scientific">Oligella urethralis DNF00040</name>
    <dbReference type="NCBI Taxonomy" id="1401065"/>
    <lineage>
        <taxon>Bacteria</taxon>
        <taxon>Pseudomonadati</taxon>
        <taxon>Pseudomonadota</taxon>
        <taxon>Betaproteobacteria</taxon>
        <taxon>Burkholderiales</taxon>
        <taxon>Alcaligenaceae</taxon>
        <taxon>Oligella</taxon>
    </lineage>
</organism>
<evidence type="ECO:0000313" key="3">
    <source>
        <dbReference type="Proteomes" id="UP000029629"/>
    </source>
</evidence>
<evidence type="ECO:0000256" key="1">
    <source>
        <dbReference type="SAM" id="Phobius"/>
    </source>
</evidence>
<dbReference type="AlphaFoldDB" id="A0A095ZXA3"/>